<gene>
    <name evidence="2" type="ORF">KL86DYS2_12624</name>
</gene>
<organism evidence="2">
    <name type="scientific">uncultured Dysgonomonas sp</name>
    <dbReference type="NCBI Taxonomy" id="206096"/>
    <lineage>
        <taxon>Bacteria</taxon>
        <taxon>Pseudomonadati</taxon>
        <taxon>Bacteroidota</taxon>
        <taxon>Bacteroidia</taxon>
        <taxon>Bacteroidales</taxon>
        <taxon>Dysgonomonadaceae</taxon>
        <taxon>Dysgonomonas</taxon>
        <taxon>environmental samples</taxon>
    </lineage>
</organism>
<dbReference type="AlphaFoldDB" id="A0A212JYK6"/>
<sequence length="380" mass="43292">MKKLLFVLSLCVACTLVYAQDSNSELLKKLVEKNILTQSEADSIRGNAPAKSALGNGTTEKIRQAFNTPYMRFGGYGLFMYRYSDVANVKHDFEPRVIFLSMRGELTKNLKYFILAEFVNPMPYEFWGEWTPAKEFNIRLGQMKTPLSLENQISLTDIEGVFNTRSISALIGMGDDVQRQQNNKNNTGRDAGVMAYGNLLKTQTHDLLEYKVGLFQGTGINTTENNNSKDFAANLMLQPIKNFRIGGGVYLGEAKYIKPGETEKNDHVRNRWIASSDYRSERVYARAEWIRGNDGGISKEGLHGMGLYYFVPKKFNAFAKVDYLNQNRDTNKEVIDYTLGLNYYFYGACRFQINYTYSDYSKSWGEKNSNAVLGQMQIVF</sequence>
<dbReference type="InterPro" id="IPR010870">
    <property type="entry name" value="Porin_O/P"/>
</dbReference>
<dbReference type="SUPFAM" id="SSF56935">
    <property type="entry name" value="Porins"/>
    <property type="match status" value="1"/>
</dbReference>
<protein>
    <recommendedName>
        <fullName evidence="3">Phosphate-selective porin O and P</fullName>
    </recommendedName>
</protein>
<feature type="chain" id="PRO_5013256443" description="Phosphate-selective porin O and P" evidence="1">
    <location>
        <begin position="20"/>
        <end position="380"/>
    </location>
</feature>
<keyword evidence="1" id="KW-0732">Signal</keyword>
<proteinExistence type="predicted"/>
<evidence type="ECO:0000256" key="1">
    <source>
        <dbReference type="SAM" id="SignalP"/>
    </source>
</evidence>
<evidence type="ECO:0000313" key="2">
    <source>
        <dbReference type="EMBL" id="SBW04509.1"/>
    </source>
</evidence>
<dbReference type="RefSeq" id="WP_296950478.1">
    <property type="nucleotide sequence ID" value="NZ_LT599021.1"/>
</dbReference>
<name>A0A212JYK6_9BACT</name>
<accession>A0A212JYK6</accession>
<dbReference type="Pfam" id="PF07396">
    <property type="entry name" value="Porin_O_P"/>
    <property type="match status" value="1"/>
</dbReference>
<reference evidence="2" key="1">
    <citation type="submission" date="2016-04" db="EMBL/GenBank/DDBJ databases">
        <authorList>
            <person name="Evans L.H."/>
            <person name="Alamgir A."/>
            <person name="Owens N."/>
            <person name="Weber N.D."/>
            <person name="Virtaneva K."/>
            <person name="Barbian K."/>
            <person name="Babar A."/>
            <person name="Rosenke K."/>
        </authorList>
    </citation>
    <scope>NUCLEOTIDE SEQUENCE</scope>
    <source>
        <strain evidence="2">86-2</strain>
    </source>
</reference>
<dbReference type="Gene3D" id="2.40.160.10">
    <property type="entry name" value="Porin"/>
    <property type="match status" value="1"/>
</dbReference>
<evidence type="ECO:0008006" key="3">
    <source>
        <dbReference type="Google" id="ProtNLM"/>
    </source>
</evidence>
<feature type="signal peptide" evidence="1">
    <location>
        <begin position="1"/>
        <end position="19"/>
    </location>
</feature>
<dbReference type="EMBL" id="FLUL01000001">
    <property type="protein sequence ID" value="SBW04509.1"/>
    <property type="molecule type" value="Genomic_DNA"/>
</dbReference>
<dbReference type="InterPro" id="IPR023614">
    <property type="entry name" value="Porin_dom_sf"/>
</dbReference>